<keyword evidence="6" id="KW-1185">Reference proteome</keyword>
<dbReference type="AlphaFoldDB" id="A0A0W0SPN4"/>
<dbReference type="Proteomes" id="UP000054742">
    <property type="component" value="Unassembled WGS sequence"/>
</dbReference>
<reference evidence="5 6" key="1">
    <citation type="submission" date="2015-11" db="EMBL/GenBank/DDBJ databases">
        <title>Genomic analysis of 38 Legionella species identifies large and diverse effector repertoires.</title>
        <authorList>
            <person name="Burstein D."/>
            <person name="Amaro F."/>
            <person name="Zusman T."/>
            <person name="Lifshitz Z."/>
            <person name="Cohen O."/>
            <person name="Gilbert J.A."/>
            <person name="Pupko T."/>
            <person name="Shuman H.A."/>
            <person name="Segal G."/>
        </authorList>
    </citation>
    <scope>NUCLEOTIDE SEQUENCE [LARGE SCALE GENOMIC DNA]</scope>
    <source>
        <strain evidence="5 6">ATCC 43878</strain>
    </source>
</reference>
<sequence length="238" mass="26941">MRLLFLIVCLLCPFILFAQPINIGVANDGPPFEIPEDNKSHLSGFEVDLMQEICRRAQFKCLFKTFTFPDLFNAILDNRIDLAIATISITPERQENFLFSLPYLPGSAQYVTNISNPIKTIDDIKGKNVGIEKGSIFKAWVMSQLGHTTQVQEYKNLAEVLQALNDGKVDAILLDSGKVQYWVANNSDLFRPVGNPMSTGYGIMANKTQVELINTINKYLIQLENDGTYLKLYQRYFD</sequence>
<dbReference type="PATRIC" id="fig|29422.6.peg.1025"/>
<dbReference type="SUPFAM" id="SSF53850">
    <property type="entry name" value="Periplasmic binding protein-like II"/>
    <property type="match status" value="1"/>
</dbReference>
<comment type="caution">
    <text evidence="5">The sequence shown here is derived from an EMBL/GenBank/DDBJ whole genome shotgun (WGS) entry which is preliminary data.</text>
</comment>
<organism evidence="5 6">
    <name type="scientific">Legionella brunensis</name>
    <dbReference type="NCBI Taxonomy" id="29422"/>
    <lineage>
        <taxon>Bacteria</taxon>
        <taxon>Pseudomonadati</taxon>
        <taxon>Pseudomonadota</taxon>
        <taxon>Gammaproteobacteria</taxon>
        <taxon>Legionellales</taxon>
        <taxon>Legionellaceae</taxon>
        <taxon>Legionella</taxon>
    </lineage>
</organism>
<evidence type="ECO:0000256" key="2">
    <source>
        <dbReference type="ARBA" id="ARBA00022729"/>
    </source>
</evidence>
<gene>
    <name evidence="5" type="primary">artJ_2</name>
    <name evidence="5" type="ORF">Lbru_0973</name>
</gene>
<evidence type="ECO:0000313" key="6">
    <source>
        <dbReference type="Proteomes" id="UP000054742"/>
    </source>
</evidence>
<dbReference type="PANTHER" id="PTHR35936:SF19">
    <property type="entry name" value="AMINO-ACID-BINDING PROTEIN YXEM-RELATED"/>
    <property type="match status" value="1"/>
</dbReference>
<dbReference type="OrthoDB" id="9768183at2"/>
<feature type="signal peptide" evidence="3">
    <location>
        <begin position="1"/>
        <end position="18"/>
    </location>
</feature>
<name>A0A0W0SPN4_9GAMM</name>
<proteinExistence type="inferred from homology"/>
<dbReference type="CDD" id="cd13622">
    <property type="entry name" value="PBP2_Arg_3"/>
    <property type="match status" value="1"/>
</dbReference>
<dbReference type="InterPro" id="IPR001638">
    <property type="entry name" value="Solute-binding_3/MltF_N"/>
</dbReference>
<evidence type="ECO:0000313" key="5">
    <source>
        <dbReference type="EMBL" id="KTC85177.1"/>
    </source>
</evidence>
<comment type="similarity">
    <text evidence="1">Belongs to the bacterial solute-binding protein 3 family.</text>
</comment>
<keyword evidence="2 3" id="KW-0732">Signal</keyword>
<dbReference type="EMBL" id="LNXV01000007">
    <property type="protein sequence ID" value="KTC85177.1"/>
    <property type="molecule type" value="Genomic_DNA"/>
</dbReference>
<evidence type="ECO:0000256" key="3">
    <source>
        <dbReference type="SAM" id="SignalP"/>
    </source>
</evidence>
<evidence type="ECO:0000259" key="4">
    <source>
        <dbReference type="SMART" id="SM00062"/>
    </source>
</evidence>
<dbReference type="Pfam" id="PF00497">
    <property type="entry name" value="SBP_bac_3"/>
    <property type="match status" value="1"/>
</dbReference>
<dbReference type="SMART" id="SM00062">
    <property type="entry name" value="PBPb"/>
    <property type="match status" value="1"/>
</dbReference>
<accession>A0A0W0SPN4</accession>
<feature type="domain" description="Solute-binding protein family 3/N-terminal" evidence="4">
    <location>
        <begin position="20"/>
        <end position="238"/>
    </location>
</feature>
<dbReference type="PANTHER" id="PTHR35936">
    <property type="entry name" value="MEMBRANE-BOUND LYTIC MUREIN TRANSGLYCOSYLASE F"/>
    <property type="match status" value="1"/>
</dbReference>
<evidence type="ECO:0000256" key="1">
    <source>
        <dbReference type="ARBA" id="ARBA00010333"/>
    </source>
</evidence>
<dbReference type="RefSeq" id="WP_058441067.1">
    <property type="nucleotide sequence ID" value="NZ_CAAAHU010000009.1"/>
</dbReference>
<protein>
    <submittedName>
        <fullName evidence="5">Arginine 3rd transport system periplasmic binding protein</fullName>
    </submittedName>
</protein>
<feature type="chain" id="PRO_5006912201" evidence="3">
    <location>
        <begin position="19"/>
        <end position="238"/>
    </location>
</feature>
<dbReference type="STRING" id="29422.Lbru_0973"/>
<dbReference type="Gene3D" id="3.40.190.10">
    <property type="entry name" value="Periplasmic binding protein-like II"/>
    <property type="match status" value="2"/>
</dbReference>